<dbReference type="AlphaFoldDB" id="A0A1J5SCK1"/>
<sequence>MLFVGEVHPIVIVLQNYYSGTKKGCSSAFPAGSQALPDAAILGLSTGALAMIPVAAPSIFRLIRVSYR</sequence>
<accession>A0A1J5SCK1</accession>
<comment type="caution">
    <text evidence="2">The sequence shown here is derived from an EMBL/GenBank/DDBJ whole genome shotgun (WGS) entry which is preliminary data.</text>
</comment>
<name>A0A1J5SCK1_9ZZZZ</name>
<keyword evidence="1" id="KW-1133">Transmembrane helix</keyword>
<proteinExistence type="predicted"/>
<reference evidence="2" key="1">
    <citation type="submission" date="2016-10" db="EMBL/GenBank/DDBJ databases">
        <title>Sequence of Gallionella enrichment culture.</title>
        <authorList>
            <person name="Poehlein A."/>
            <person name="Muehling M."/>
            <person name="Daniel R."/>
        </authorList>
    </citation>
    <scope>NUCLEOTIDE SEQUENCE</scope>
</reference>
<keyword evidence="1" id="KW-0472">Membrane</keyword>
<gene>
    <name evidence="2" type="ORF">GALL_120830</name>
</gene>
<keyword evidence="1" id="KW-0812">Transmembrane</keyword>
<protein>
    <submittedName>
        <fullName evidence="2">Uncharacterized protein</fullName>
    </submittedName>
</protein>
<feature type="transmembrane region" description="Helical" evidence="1">
    <location>
        <begin position="39"/>
        <end position="63"/>
    </location>
</feature>
<evidence type="ECO:0000313" key="2">
    <source>
        <dbReference type="EMBL" id="OIR05954.1"/>
    </source>
</evidence>
<organism evidence="2">
    <name type="scientific">mine drainage metagenome</name>
    <dbReference type="NCBI Taxonomy" id="410659"/>
    <lineage>
        <taxon>unclassified sequences</taxon>
        <taxon>metagenomes</taxon>
        <taxon>ecological metagenomes</taxon>
    </lineage>
</organism>
<dbReference type="EMBL" id="MLJW01000047">
    <property type="protein sequence ID" value="OIR05954.1"/>
    <property type="molecule type" value="Genomic_DNA"/>
</dbReference>
<evidence type="ECO:0000256" key="1">
    <source>
        <dbReference type="SAM" id="Phobius"/>
    </source>
</evidence>